<evidence type="ECO:0000313" key="2">
    <source>
        <dbReference type="EMBL" id="NYG04989.1"/>
    </source>
</evidence>
<sequence length="131" mass="13978">MRRPARTRTLLGWIAVAFVGAWIVGTVTLIAAAGERGADDRAALYERGEAALRTPDGGGARLHELLLDAPDRGFADDYVERLQAAGSPAVLPTGPDRVEVRSGPVLVTLSVTEEAGRWYFSLLPPGEREPG</sequence>
<keyword evidence="3" id="KW-1185">Reference proteome</keyword>
<evidence type="ECO:0000313" key="3">
    <source>
        <dbReference type="Proteomes" id="UP000549695"/>
    </source>
</evidence>
<organism evidence="2 3">
    <name type="scientific">Pseudonocardia alni</name>
    <name type="common">Amycolata alni</name>
    <dbReference type="NCBI Taxonomy" id="33907"/>
    <lineage>
        <taxon>Bacteria</taxon>
        <taxon>Bacillati</taxon>
        <taxon>Actinomycetota</taxon>
        <taxon>Actinomycetes</taxon>
        <taxon>Pseudonocardiales</taxon>
        <taxon>Pseudonocardiaceae</taxon>
        <taxon>Pseudonocardia</taxon>
    </lineage>
</organism>
<evidence type="ECO:0000256" key="1">
    <source>
        <dbReference type="SAM" id="Phobius"/>
    </source>
</evidence>
<accession>A0A852W7V0</accession>
<keyword evidence="1" id="KW-1133">Transmembrane helix</keyword>
<gene>
    <name evidence="2" type="ORF">HDA37_005274</name>
</gene>
<feature type="transmembrane region" description="Helical" evidence="1">
    <location>
        <begin position="12"/>
        <end position="34"/>
    </location>
</feature>
<keyword evidence="1" id="KW-0812">Transmembrane</keyword>
<dbReference type="Proteomes" id="UP000549695">
    <property type="component" value="Unassembled WGS sequence"/>
</dbReference>
<dbReference type="GeneID" id="98054929"/>
<dbReference type="EMBL" id="JACCCZ010000001">
    <property type="protein sequence ID" value="NYG04989.1"/>
    <property type="molecule type" value="Genomic_DNA"/>
</dbReference>
<proteinExistence type="predicted"/>
<reference evidence="2 3" key="1">
    <citation type="submission" date="2020-07" db="EMBL/GenBank/DDBJ databases">
        <title>Sequencing the genomes of 1000 actinobacteria strains.</title>
        <authorList>
            <person name="Klenk H.-P."/>
        </authorList>
    </citation>
    <scope>NUCLEOTIDE SEQUENCE [LARGE SCALE GENOMIC DNA]</scope>
    <source>
        <strain evidence="2 3">DSM 44749</strain>
    </source>
</reference>
<dbReference type="RefSeq" id="WP_179762557.1">
    <property type="nucleotide sequence ID" value="NZ_BAAAJZ010000011.1"/>
</dbReference>
<keyword evidence="1" id="KW-0472">Membrane</keyword>
<name>A0A852W7V0_PSEA5</name>
<protein>
    <submittedName>
        <fullName evidence="2">Uncharacterized protein</fullName>
    </submittedName>
</protein>
<dbReference type="AlphaFoldDB" id="A0A852W7V0"/>
<comment type="caution">
    <text evidence="2">The sequence shown here is derived from an EMBL/GenBank/DDBJ whole genome shotgun (WGS) entry which is preliminary data.</text>
</comment>